<name>A0A6C0K2B3_9ZZZZ</name>
<keyword evidence="1" id="KW-0812">Transmembrane</keyword>
<organism evidence="2">
    <name type="scientific">viral metagenome</name>
    <dbReference type="NCBI Taxonomy" id="1070528"/>
    <lineage>
        <taxon>unclassified sequences</taxon>
        <taxon>metagenomes</taxon>
        <taxon>organismal metagenomes</taxon>
    </lineage>
</organism>
<sequence length="93" mass="10732">MKDLETLLNLLRAIFLSILAPFNFFYSIFITRNFTIPILFLVILFIGYGFGVASAVVSHNHIYLGLFIMAEVFIVLSFIGKLYMIRFGKKKIF</sequence>
<protein>
    <submittedName>
        <fullName evidence="2">Uncharacterized protein</fullName>
    </submittedName>
</protein>
<accession>A0A6C0K2B3</accession>
<feature type="transmembrane region" description="Helical" evidence="1">
    <location>
        <begin position="62"/>
        <end position="84"/>
    </location>
</feature>
<feature type="transmembrane region" description="Helical" evidence="1">
    <location>
        <begin position="38"/>
        <end position="56"/>
    </location>
</feature>
<feature type="transmembrane region" description="Helical" evidence="1">
    <location>
        <begin position="6"/>
        <end position="26"/>
    </location>
</feature>
<proteinExistence type="predicted"/>
<keyword evidence="1" id="KW-1133">Transmembrane helix</keyword>
<dbReference type="AlphaFoldDB" id="A0A6C0K2B3"/>
<dbReference type="EMBL" id="MN740791">
    <property type="protein sequence ID" value="QHU11869.1"/>
    <property type="molecule type" value="Genomic_DNA"/>
</dbReference>
<keyword evidence="1" id="KW-0472">Membrane</keyword>
<evidence type="ECO:0000256" key="1">
    <source>
        <dbReference type="SAM" id="Phobius"/>
    </source>
</evidence>
<evidence type="ECO:0000313" key="2">
    <source>
        <dbReference type="EMBL" id="QHU11869.1"/>
    </source>
</evidence>
<reference evidence="2" key="1">
    <citation type="journal article" date="2020" name="Nature">
        <title>Giant virus diversity and host interactions through global metagenomics.</title>
        <authorList>
            <person name="Schulz F."/>
            <person name="Roux S."/>
            <person name="Paez-Espino D."/>
            <person name="Jungbluth S."/>
            <person name="Walsh D.A."/>
            <person name="Denef V.J."/>
            <person name="McMahon K.D."/>
            <person name="Konstantinidis K.T."/>
            <person name="Eloe-Fadrosh E.A."/>
            <person name="Kyrpides N.C."/>
            <person name="Woyke T."/>
        </authorList>
    </citation>
    <scope>NUCLEOTIDE SEQUENCE</scope>
    <source>
        <strain evidence="2">GVMAG-S-1101169-75</strain>
    </source>
</reference>